<dbReference type="HOGENOM" id="CLU_007115_5_0_1"/>
<evidence type="ECO:0000259" key="7">
    <source>
        <dbReference type="Pfam" id="PF14629"/>
    </source>
</evidence>
<evidence type="ECO:0000256" key="1">
    <source>
        <dbReference type="ARBA" id="ARBA00004123"/>
    </source>
</evidence>
<evidence type="ECO:0000256" key="4">
    <source>
        <dbReference type="ARBA" id="ARBA00023125"/>
    </source>
</evidence>
<evidence type="ECO:0000313" key="8">
    <source>
        <dbReference type="EMBL" id="EGO01930.1"/>
    </source>
</evidence>
<evidence type="ECO:0000256" key="3">
    <source>
        <dbReference type="ARBA" id="ARBA00022705"/>
    </source>
</evidence>
<dbReference type="STRING" id="936435.F8PP53"/>
<keyword evidence="4" id="KW-0238">DNA-binding</keyword>
<feature type="domain" description="Origin recognition complex subunit 4 C-terminal" evidence="7">
    <location>
        <begin position="277"/>
        <end position="458"/>
    </location>
</feature>
<dbReference type="Gene3D" id="3.40.50.300">
    <property type="entry name" value="P-loop containing nucleotide triphosphate hydrolases"/>
    <property type="match status" value="1"/>
</dbReference>
<dbReference type="InterPro" id="IPR032705">
    <property type="entry name" value="ORC4_C"/>
</dbReference>
<dbReference type="EMBL" id="GL945477">
    <property type="protein sequence ID" value="EGO01930.1"/>
    <property type="molecule type" value="Genomic_DNA"/>
</dbReference>
<feature type="domain" description="Orc1-like AAA ATPase" evidence="6">
    <location>
        <begin position="66"/>
        <end position="218"/>
    </location>
</feature>
<gene>
    <name evidence="8" type="ORF">SERLA73DRAFT_49444</name>
</gene>
<dbReference type="InterPro" id="IPR016527">
    <property type="entry name" value="ORC4"/>
</dbReference>
<keyword evidence="3" id="KW-0235">DNA replication</keyword>
<accession>F8PP53</accession>
<dbReference type="eggNOG" id="KOG2228">
    <property type="taxonomic scope" value="Eukaryota"/>
</dbReference>
<dbReference type="SUPFAM" id="SSF52540">
    <property type="entry name" value="P-loop containing nucleoside triphosphate hydrolases"/>
    <property type="match status" value="1"/>
</dbReference>
<dbReference type="GO" id="GO:0006270">
    <property type="term" value="P:DNA replication initiation"/>
    <property type="evidence" value="ECO:0007669"/>
    <property type="project" value="TreeGrafter"/>
</dbReference>
<comment type="subcellular location">
    <subcellularLocation>
        <location evidence="1">Nucleus</location>
    </subcellularLocation>
</comment>
<sequence>MPSPSKPRKRANAPDTSIRIPTSIPAHLYPCLNVQKRALLSSLRNYHPACDPQDDDGPATNAIAYTQLQDLLTGTITRGEGNSCLLLGPRGSGKTSLIEKAVSAASQEPIVIRLSGWVQHTDRLALREVARQLSLQTGKSFLQDTDAQLDKQDESLDENPFLDTTPSISLPPTSHLPALISVIPTLSRPAIIILDAFDLFALHPRQSLLYCLLDTVQSCRVGQGNNGMLVVGVTTRIDTINLLEKRVKSRFSGRMLRTAPPQGLENWKKSTKELFVSPVDCDNQEWAAIWPIAMDKFLEDRTVNEMIDDAFSLTRDTKMLNYLLASITRVVLTLKPQSPFPLASHLKYAIIMQQCHVRFPQLHALPYPAICLLIAATHVQTAGHDTFNFEMLHESFQDQVRASAAAPVQIEGGSIGMGFEHLLAMRVFASVAAPSVTVAQEFVRYRCVADRDDVKKAVEKMGQTSLKKWFSRAQ</sequence>
<dbReference type="InParanoid" id="F8PP53"/>
<dbReference type="GO" id="GO:0003688">
    <property type="term" value="F:DNA replication origin binding"/>
    <property type="evidence" value="ECO:0007669"/>
    <property type="project" value="TreeGrafter"/>
</dbReference>
<dbReference type="OMA" id="AFTFQRN"/>
<dbReference type="Proteomes" id="UP000008063">
    <property type="component" value="Unassembled WGS sequence"/>
</dbReference>
<dbReference type="Pfam" id="PF14629">
    <property type="entry name" value="ORC4_C"/>
    <property type="match status" value="1"/>
</dbReference>
<dbReference type="GO" id="GO:0005664">
    <property type="term" value="C:nuclear origin of replication recognition complex"/>
    <property type="evidence" value="ECO:0007669"/>
    <property type="project" value="TreeGrafter"/>
</dbReference>
<name>F8PP53_SERL3</name>
<dbReference type="PANTHER" id="PTHR12087">
    <property type="entry name" value="ORIGIN RECOGNITION COMPLEX SUBUNIT 4"/>
    <property type="match status" value="1"/>
</dbReference>
<keyword evidence="9" id="KW-1185">Reference proteome</keyword>
<dbReference type="OrthoDB" id="343623at2759"/>
<comment type="similarity">
    <text evidence="2">Belongs to the ORC4 family.</text>
</comment>
<protein>
    <submittedName>
        <fullName evidence="8">Uncharacterized protein</fullName>
    </submittedName>
</protein>
<reference evidence="9" key="1">
    <citation type="journal article" date="2011" name="Science">
        <title>The plant cell wall-decomposing machinery underlies the functional diversity of forest fungi.</title>
        <authorList>
            <person name="Eastwood D.C."/>
            <person name="Floudas D."/>
            <person name="Binder M."/>
            <person name="Majcherczyk A."/>
            <person name="Schneider P."/>
            <person name="Aerts A."/>
            <person name="Asiegbu F.O."/>
            <person name="Baker S.E."/>
            <person name="Barry K."/>
            <person name="Bendiksby M."/>
            <person name="Blumentritt M."/>
            <person name="Coutinho P.M."/>
            <person name="Cullen D."/>
            <person name="de Vries R.P."/>
            <person name="Gathman A."/>
            <person name="Goodell B."/>
            <person name="Henrissat B."/>
            <person name="Ihrmark K."/>
            <person name="Kauserud H."/>
            <person name="Kohler A."/>
            <person name="LaButti K."/>
            <person name="Lapidus A."/>
            <person name="Lavin J.L."/>
            <person name="Lee Y.-H."/>
            <person name="Lindquist E."/>
            <person name="Lilly W."/>
            <person name="Lucas S."/>
            <person name="Morin E."/>
            <person name="Murat C."/>
            <person name="Oguiza J.A."/>
            <person name="Park J."/>
            <person name="Pisabarro A.G."/>
            <person name="Riley R."/>
            <person name="Rosling A."/>
            <person name="Salamov A."/>
            <person name="Schmidt O."/>
            <person name="Schmutz J."/>
            <person name="Skrede I."/>
            <person name="Stenlid J."/>
            <person name="Wiebenga A."/>
            <person name="Xie X."/>
            <person name="Kuees U."/>
            <person name="Hibbett D.S."/>
            <person name="Hoffmeister D."/>
            <person name="Hoegberg N."/>
            <person name="Martin F."/>
            <person name="Grigoriev I.V."/>
            <person name="Watkinson S.C."/>
        </authorList>
    </citation>
    <scope>NUCLEOTIDE SEQUENCE [LARGE SCALE GENOMIC DNA]</scope>
    <source>
        <strain evidence="9">strain S7.3</strain>
    </source>
</reference>
<dbReference type="InterPro" id="IPR027417">
    <property type="entry name" value="P-loop_NTPase"/>
</dbReference>
<evidence type="ECO:0000259" key="6">
    <source>
        <dbReference type="Pfam" id="PF13191"/>
    </source>
</evidence>
<dbReference type="AlphaFoldDB" id="F8PP53"/>
<dbReference type="Pfam" id="PF13191">
    <property type="entry name" value="AAA_16"/>
    <property type="match status" value="1"/>
</dbReference>
<evidence type="ECO:0000256" key="5">
    <source>
        <dbReference type="ARBA" id="ARBA00023242"/>
    </source>
</evidence>
<evidence type="ECO:0000313" key="9">
    <source>
        <dbReference type="Proteomes" id="UP000008063"/>
    </source>
</evidence>
<organism evidence="9">
    <name type="scientific">Serpula lacrymans var. lacrymans (strain S7.3)</name>
    <name type="common">Dry rot fungus</name>
    <dbReference type="NCBI Taxonomy" id="936435"/>
    <lineage>
        <taxon>Eukaryota</taxon>
        <taxon>Fungi</taxon>
        <taxon>Dikarya</taxon>
        <taxon>Basidiomycota</taxon>
        <taxon>Agaricomycotina</taxon>
        <taxon>Agaricomycetes</taxon>
        <taxon>Agaricomycetidae</taxon>
        <taxon>Boletales</taxon>
        <taxon>Coniophorineae</taxon>
        <taxon>Serpulaceae</taxon>
        <taxon>Serpula</taxon>
    </lineage>
</organism>
<dbReference type="PANTHER" id="PTHR12087:SF0">
    <property type="entry name" value="ORIGIN RECOGNITION COMPLEX SUBUNIT 4"/>
    <property type="match status" value="1"/>
</dbReference>
<evidence type="ECO:0000256" key="2">
    <source>
        <dbReference type="ARBA" id="ARBA00005334"/>
    </source>
</evidence>
<keyword evidence="5" id="KW-0539">Nucleus</keyword>
<proteinExistence type="inferred from homology"/>
<dbReference type="InterPro" id="IPR041664">
    <property type="entry name" value="AAA_16"/>
</dbReference>